<name>Q4UGJ9_THEAN</name>
<dbReference type="Proteomes" id="UP000001950">
    <property type="component" value="Chromosome 1"/>
</dbReference>
<reference evidence="3 4" key="1">
    <citation type="journal article" date="2005" name="Science">
        <title>Genome of the host-cell transforming parasite Theileria annulata compared with T. parva.</title>
        <authorList>
            <person name="Pain A."/>
            <person name="Renauld H."/>
            <person name="Berriman M."/>
            <person name="Murphy L."/>
            <person name="Yeats C.A."/>
            <person name="Weir W."/>
            <person name="Kerhornou A."/>
            <person name="Aslett M."/>
            <person name="Bishop R."/>
            <person name="Bouchier C."/>
            <person name="Cochet M."/>
            <person name="Coulson R.M.R."/>
            <person name="Cronin A."/>
            <person name="de Villiers E.P."/>
            <person name="Fraser A."/>
            <person name="Fosker N."/>
            <person name="Gardner M."/>
            <person name="Goble A."/>
            <person name="Griffiths-Jones S."/>
            <person name="Harris D.E."/>
            <person name="Katzer F."/>
            <person name="Larke N."/>
            <person name="Lord A."/>
            <person name="Maser P."/>
            <person name="McKellar S."/>
            <person name="Mooney P."/>
            <person name="Morton F."/>
            <person name="Nene V."/>
            <person name="O'Neil S."/>
            <person name="Price C."/>
            <person name="Quail M.A."/>
            <person name="Rabbinowitsch E."/>
            <person name="Rawlings N.D."/>
            <person name="Rutter S."/>
            <person name="Saunders D."/>
            <person name="Seeger K."/>
            <person name="Shah T."/>
            <person name="Squares R."/>
            <person name="Squares S."/>
            <person name="Tivey A."/>
            <person name="Walker A.R."/>
            <person name="Woodward J."/>
            <person name="Dobbelaere D.A.E."/>
            <person name="Langsley G."/>
            <person name="Rajandream M.A."/>
            <person name="McKeever D."/>
            <person name="Shiels B."/>
            <person name="Tait A."/>
            <person name="Barrell B.G."/>
            <person name="Hall N."/>
        </authorList>
    </citation>
    <scope>NUCLEOTIDE SEQUENCE [LARGE SCALE GENOMIC DNA]</scope>
    <source>
        <strain evidence="4">Ankara</strain>
    </source>
</reference>
<dbReference type="Pfam" id="PF23410">
    <property type="entry name" value="Beta-prop_VPS8"/>
    <property type="match status" value="1"/>
</dbReference>
<evidence type="ECO:0000313" key="4">
    <source>
        <dbReference type="Proteomes" id="UP000001950"/>
    </source>
</evidence>
<gene>
    <name evidence="3" type="ORF">TA19680</name>
</gene>
<dbReference type="SUPFAM" id="SSF50978">
    <property type="entry name" value="WD40 repeat-like"/>
    <property type="match status" value="1"/>
</dbReference>
<dbReference type="PANTHER" id="PTHR12616:SF8">
    <property type="entry name" value="VACUOLAR PROTEIN SORTING-ASSOCIATED PROTEIN 8 HOMOLOG"/>
    <property type="match status" value="1"/>
</dbReference>
<feature type="coiled-coil region" evidence="1">
    <location>
        <begin position="1059"/>
        <end position="1086"/>
    </location>
</feature>
<dbReference type="InterPro" id="IPR045111">
    <property type="entry name" value="Vps41/Vps8"/>
</dbReference>
<evidence type="ECO:0000313" key="3">
    <source>
        <dbReference type="EMBL" id="CAI73790.1"/>
    </source>
</evidence>
<sequence>MNLEEFLEFLEESDDDVDTNPNNQNKESNNNEHLSKEIDYNEIYNKLVHEELSNDSDSLDLNDSSTSNNQLNKDKITNRSEEPSGLLTDESFSSDFISSLPIDNSINSSEGKATSKFEDNFDLTESVNIAKEEKLESTAKLNKDDENICQCKIDNQLVNYSTKNCGELFNAVEHCVQMQLSEWDNKHKLYLINKLREYRNKFKTNYEETHKFNNTDDSSPLEKLIPDISKDYLKALSLPSNTIIEDLHNNRLSIRCRHKLTKPLELLKIFEDRFYSIDDSSINLPTKSSGKILTPTCMCTSSDLIVFGTMCGSVFISEFSLYNSERKFCSYNEYDGLDSSIDPLNWYEIDSEKGVSVTSLDILPNTSWITVGYSDGTVKLLQNFKVTRPPKGHSSMKAEAGDSKNADSRTFGLMADAVSSAFGGIKKTSSQTLCSTDVFNDSVLNCKFTFAESYEEIICSNLKSIAILTYSKNVLSHNLNVNYLQSLNERLENDQVVDIVCLSSNPQAKFITGGDVGGICAILTLKTCLVFSTRPRLSIIINISLDKLNRNVTTDFSQTPSVTWMIFNTGKKNIKPLLLISMGNQIRFIQCNLQTVKGVPSMNVSNMGTIQFRNPIRCIRIVTRLILAIVDSTNTLHIVQINLNTPQMYYDIIRSLDLSELSNKMELGIDVFDPLWLLQPSILSTITVFSKTVKMVAKGYKKFSNLVSDLFQGKKHTSSFELKNFSILILVPNGALGIEINSWIKVIGELSASKMFCEALSIIYALSEEWIPGLFDFRAFKNNLSQLILYILHQSSAHIIKLSKLVKETQNISTNLLNLDSEAPKEDYWNTKVKTDVYDQINTLCCSMIDICVSSRLYEPLNDLIFRCFATIDLEHVFVKYILLNVHNNRIGLEFLNSQIIESICQTYENVLDSMYGHFLEDHHYLEDEILYLNQVINPNYTINLKSKKYKNHENCDTGKLEVCNSIQNLVENINDDDLGHFLKFKFDNRLLSYHIICNNLCKIQFYCFKNNVITETNKAINRLSRHFSWHCLIYCQSVVLDDYSNILDIIITHAYNKCNELKTQINNFSETKNELDEKIEITETDVDDPANCEEEGSVELESVVKSFKNEENKLNNDILESEVTLPLKVSENLFVVQVFFLTLESFLTFENCGLTETIDTSSYCNIISYLTSTESFKPTFPIESRPIYAANTLVYDPVTIEFDKIESQKFEHDFKESETSVIFKLLTISPRLFFICLENLFNSTDKFDHYFTEIGTKMATFNFILNVVVSCVYKLEELFGSGSTDMILKMLSFMFLTVSSNTEAFYLNLNTTILSIYKLLKLKNEFLDYNPELKDEVDYSKDLIDHDGYFNITYFQDVFYRSNPVYDQECLMIVTPLSVEKAVFTFLRNFIYSISSKLSSAFDLWHNLEFTQLVRMCREFISLTSFSLRFFFYQITGDFNGIIKEYDSLNREENIFAFLDKCIEYIRSSPQDFPENVEHLLLLDSTIRKNFVGAVMKNLTILIKLDLNKVTNLLIQIFSLMDIIKTLDTTLETSPETILNTLEKLPDLQLLVLDALLKSKSTTRNMLQFPNSYFNRYLNLLSIHDKTNVSNFLKRQKSLNITYCLKICKQNNIDDAVIYLLLRAGNLEAAVGLLVQSFSNNIGKDLAVCSTLIKTAQSICQEYENQLSYEIIERMWFTMLESLIQFLKSDALKNGVESKEELEEYGVATDRFENELSDLSKVDELKRLVEEIFSVGVLKYVKFPNALREITKYDTTLQIFKKPLHNLLSDFQLQTYIANSASTMSKTIMNKEFRSTQVFNSKGVFINTIGRGAKINRNLVCHVCNKNLIFNLSHEPEIMYKHDKHRGQKPFFYEDFKISNLEEQIGLISQVPIQGIKTNVPCSTENNSNNKVYNDRLSNLISKKTKGSKSFSSSNTFGQYPSLIQSISRDLSYFRKDPIIVFWCNHSFHERCAPISCPICNIDE</sequence>
<accession>Q4UGJ9</accession>
<feature type="region of interest" description="Disordered" evidence="2">
    <location>
        <begin position="55"/>
        <end position="89"/>
    </location>
</feature>
<keyword evidence="1" id="KW-0175">Coiled coil</keyword>
<dbReference type="KEGG" id="tan:TA19680"/>
<dbReference type="GO" id="GO:0005770">
    <property type="term" value="C:late endosome"/>
    <property type="evidence" value="ECO:0007669"/>
    <property type="project" value="TreeGrafter"/>
</dbReference>
<dbReference type="InterPro" id="IPR036322">
    <property type="entry name" value="WD40_repeat_dom_sf"/>
</dbReference>
<evidence type="ECO:0000256" key="2">
    <source>
        <dbReference type="SAM" id="MobiDB-lite"/>
    </source>
</evidence>
<feature type="compositionally biased region" description="Basic and acidic residues" evidence="2">
    <location>
        <begin position="72"/>
        <end position="82"/>
    </location>
</feature>
<feature type="region of interest" description="Disordered" evidence="2">
    <location>
        <begin position="11"/>
        <end position="37"/>
    </location>
</feature>
<evidence type="ECO:0000256" key="1">
    <source>
        <dbReference type="SAM" id="Coils"/>
    </source>
</evidence>
<dbReference type="OMA" id="FRCFATI"/>
<dbReference type="Pfam" id="PF23556">
    <property type="entry name" value="TPR_Vps41"/>
    <property type="match status" value="1"/>
</dbReference>
<protein>
    <recommendedName>
        <fullName evidence="5">Vacuolar protein sorting-associated protein 8 central domain-containing protein</fullName>
    </recommendedName>
</protein>
<dbReference type="PANTHER" id="PTHR12616">
    <property type="entry name" value="VACUOLAR PROTEIN SORTING VPS41"/>
    <property type="match status" value="1"/>
</dbReference>
<feature type="compositionally biased region" description="Low complexity" evidence="2">
    <location>
        <begin position="61"/>
        <end position="71"/>
    </location>
</feature>
<dbReference type="InParanoid" id="Q4UGJ9"/>
<dbReference type="OrthoDB" id="289913at2759"/>
<dbReference type="EMBL" id="CR940347">
    <property type="protein sequence ID" value="CAI73790.1"/>
    <property type="molecule type" value="Genomic_DNA"/>
</dbReference>
<dbReference type="STRING" id="5874.Q4UGJ9"/>
<dbReference type="eggNOG" id="ENOG502SBRZ">
    <property type="taxonomic scope" value="Eukaryota"/>
</dbReference>
<dbReference type="VEuPathDB" id="PiroplasmaDB:TA19680"/>
<evidence type="ECO:0008006" key="5">
    <source>
        <dbReference type="Google" id="ProtNLM"/>
    </source>
</evidence>
<organism evidence="3 4">
    <name type="scientific">Theileria annulata</name>
    <dbReference type="NCBI Taxonomy" id="5874"/>
    <lineage>
        <taxon>Eukaryota</taxon>
        <taxon>Sar</taxon>
        <taxon>Alveolata</taxon>
        <taxon>Apicomplexa</taxon>
        <taxon>Aconoidasida</taxon>
        <taxon>Piroplasmida</taxon>
        <taxon>Theileriidae</taxon>
        <taxon>Theileria</taxon>
    </lineage>
</organism>
<dbReference type="GO" id="GO:0034058">
    <property type="term" value="P:endosomal vesicle fusion"/>
    <property type="evidence" value="ECO:0007669"/>
    <property type="project" value="TreeGrafter"/>
</dbReference>
<dbReference type="RefSeq" id="XP_954467.1">
    <property type="nucleotide sequence ID" value="XM_949374.1"/>
</dbReference>
<keyword evidence="4" id="KW-1185">Reference proteome</keyword>
<dbReference type="GO" id="GO:0006623">
    <property type="term" value="P:protein targeting to vacuole"/>
    <property type="evidence" value="ECO:0007669"/>
    <property type="project" value="InterPro"/>
</dbReference>
<proteinExistence type="predicted"/>
<dbReference type="GO" id="GO:0030897">
    <property type="term" value="C:HOPS complex"/>
    <property type="evidence" value="ECO:0007669"/>
    <property type="project" value="TreeGrafter"/>
</dbReference>
<dbReference type="GeneID" id="3863862"/>